<dbReference type="SUPFAM" id="SSF51366">
    <property type="entry name" value="Ribulose-phoshate binding barrel"/>
    <property type="match status" value="1"/>
</dbReference>
<dbReference type="RefSeq" id="XP_064718762.1">
    <property type="nucleotide sequence ID" value="XM_064862690.1"/>
</dbReference>
<evidence type="ECO:0000256" key="1">
    <source>
        <dbReference type="ARBA" id="ARBA00004861"/>
    </source>
</evidence>
<evidence type="ECO:0000313" key="10">
    <source>
        <dbReference type="EMBL" id="WVO19522.1"/>
    </source>
</evidence>
<organism evidence="10 11">
    <name type="scientific">Cryptococcus decagattii</name>
    <dbReference type="NCBI Taxonomy" id="1859122"/>
    <lineage>
        <taxon>Eukaryota</taxon>
        <taxon>Fungi</taxon>
        <taxon>Dikarya</taxon>
        <taxon>Basidiomycota</taxon>
        <taxon>Agaricomycotina</taxon>
        <taxon>Tremellomycetes</taxon>
        <taxon>Tremellales</taxon>
        <taxon>Cryptococcaceae</taxon>
        <taxon>Cryptococcus</taxon>
        <taxon>Cryptococcus gattii species complex</taxon>
    </lineage>
</organism>
<evidence type="ECO:0000256" key="7">
    <source>
        <dbReference type="ARBA" id="ARBA00023239"/>
    </source>
</evidence>
<dbReference type="SMART" id="SM00934">
    <property type="entry name" value="OMPdecase"/>
    <property type="match status" value="1"/>
</dbReference>
<dbReference type="InterPro" id="IPR018089">
    <property type="entry name" value="OMPdecase_AS"/>
</dbReference>
<comment type="similarity">
    <text evidence="2 8">Belongs to the OMP decarboxylase family.</text>
</comment>
<dbReference type="PANTHER" id="PTHR19278">
    <property type="entry name" value="OROTATE PHOSPHORIBOSYLTRANSFERASE"/>
    <property type="match status" value="1"/>
</dbReference>
<evidence type="ECO:0000256" key="8">
    <source>
        <dbReference type="RuleBase" id="RU000512"/>
    </source>
</evidence>
<dbReference type="InterPro" id="IPR013785">
    <property type="entry name" value="Aldolase_TIM"/>
</dbReference>
<comment type="pathway">
    <text evidence="1 8">Pyrimidine metabolism; UMP biosynthesis via de novo pathway; UMP from orotate: step 2/2.</text>
</comment>
<dbReference type="Pfam" id="PF00215">
    <property type="entry name" value="OMPdecase"/>
    <property type="match status" value="1"/>
</dbReference>
<dbReference type="PANTHER" id="PTHR19278:SF9">
    <property type="entry name" value="URIDINE 5'-MONOPHOSPHATE SYNTHASE"/>
    <property type="match status" value="1"/>
</dbReference>
<reference evidence="10 11" key="1">
    <citation type="submission" date="2024-01" db="EMBL/GenBank/DDBJ databases">
        <title>Comparative genomics of Cryptococcus and Kwoniella reveals pathogenesis evolution and contrasting modes of karyotype evolution via chromosome fusion or intercentromeric recombination.</title>
        <authorList>
            <person name="Coelho M.A."/>
            <person name="David-Palma M."/>
            <person name="Shea T."/>
            <person name="Bowers K."/>
            <person name="McGinley-Smith S."/>
            <person name="Mohammad A.W."/>
            <person name="Gnirke A."/>
            <person name="Yurkov A.M."/>
            <person name="Nowrousian M."/>
            <person name="Sun S."/>
            <person name="Cuomo C.A."/>
            <person name="Heitman J."/>
        </authorList>
    </citation>
    <scope>NUCLEOTIDE SEQUENCE [LARGE SCALE GENOMIC DNA]</scope>
    <source>
        <strain evidence="10 11">7685027</strain>
    </source>
</reference>
<evidence type="ECO:0000256" key="2">
    <source>
        <dbReference type="ARBA" id="ARBA00011018"/>
    </source>
</evidence>
<evidence type="ECO:0000259" key="9">
    <source>
        <dbReference type="SMART" id="SM00934"/>
    </source>
</evidence>
<keyword evidence="7 8" id="KW-0456">Lyase</keyword>
<dbReference type="CDD" id="cd04725">
    <property type="entry name" value="OMP_decarboxylase_like"/>
    <property type="match status" value="1"/>
</dbReference>
<keyword evidence="5 8" id="KW-0210">Decarboxylase</keyword>
<evidence type="ECO:0000256" key="6">
    <source>
        <dbReference type="ARBA" id="ARBA00022975"/>
    </source>
</evidence>
<gene>
    <name evidence="10" type="ORF">IAS62_000809</name>
</gene>
<proteinExistence type="inferred from homology"/>
<evidence type="ECO:0000256" key="3">
    <source>
        <dbReference type="ARBA" id="ARBA00012321"/>
    </source>
</evidence>
<dbReference type="InterPro" id="IPR014732">
    <property type="entry name" value="OMPdecase"/>
</dbReference>
<evidence type="ECO:0000256" key="5">
    <source>
        <dbReference type="ARBA" id="ARBA00022793"/>
    </source>
</evidence>
<dbReference type="Gene3D" id="3.20.20.70">
    <property type="entry name" value="Aldolase class I"/>
    <property type="match status" value="1"/>
</dbReference>
<protein>
    <recommendedName>
        <fullName evidence="4 8">Orotidine 5'-phosphate decarboxylase</fullName>
        <ecNumber evidence="3 8">4.1.1.23</ecNumber>
    </recommendedName>
</protein>
<dbReference type="EMBL" id="CP143806">
    <property type="protein sequence ID" value="WVO19522.1"/>
    <property type="molecule type" value="Genomic_DNA"/>
</dbReference>
<dbReference type="InterPro" id="IPR001754">
    <property type="entry name" value="OMPdeCOase_dom"/>
</dbReference>
<dbReference type="PROSITE" id="PS00156">
    <property type="entry name" value="OMPDECASE"/>
    <property type="match status" value="1"/>
</dbReference>
<evidence type="ECO:0000256" key="4">
    <source>
        <dbReference type="ARBA" id="ARBA00021923"/>
    </source>
</evidence>
<keyword evidence="11" id="KW-1185">Reference proteome</keyword>
<dbReference type="GeneID" id="89987585"/>
<accession>A0ABZ2AM76</accession>
<name>A0ABZ2AM76_9TREE</name>
<sequence length="279" mass="30503">MPHPTTLKTYASRITLHTNPTARRILTIMDRKRTNLCVSVDVTKADEVLEIVRMVGESVCMVKTHCDIIEDFTLEFAAKLVQLSKQLDFVIFEDRKFADIGNTVSLQYSSGTHKIASWSDLTNAHSVPGPGIITGLSSIGLPLGRGLLLLANMSSKGSLARGEYTRETVRMAREAGRDFVIGFIAQERVDAGEGGEEEGGDDEGEEDWLIMSPGVGLAAKGDKLGQQYRTPREVVLEAGADVIIVGRGIYGVQGGEEAVKAEAERYRQEGWKAYEERLG</sequence>
<dbReference type="InterPro" id="IPR011060">
    <property type="entry name" value="RibuloseP-bd_barrel"/>
</dbReference>
<dbReference type="Proteomes" id="UP001432216">
    <property type="component" value="Chromosome 1"/>
</dbReference>
<dbReference type="EC" id="4.1.1.23" evidence="3 8"/>
<keyword evidence="6 8" id="KW-0665">Pyrimidine biosynthesis</keyword>
<comment type="catalytic activity">
    <reaction evidence="8">
        <text>orotidine 5'-phosphate + H(+) = UMP + CO2</text>
        <dbReference type="Rhea" id="RHEA:11596"/>
        <dbReference type="ChEBI" id="CHEBI:15378"/>
        <dbReference type="ChEBI" id="CHEBI:16526"/>
        <dbReference type="ChEBI" id="CHEBI:57538"/>
        <dbReference type="ChEBI" id="CHEBI:57865"/>
        <dbReference type="EC" id="4.1.1.23"/>
    </reaction>
</comment>
<dbReference type="NCBIfam" id="TIGR01740">
    <property type="entry name" value="pyrF"/>
    <property type="match status" value="1"/>
</dbReference>
<evidence type="ECO:0000313" key="11">
    <source>
        <dbReference type="Proteomes" id="UP001432216"/>
    </source>
</evidence>
<feature type="domain" description="Orotidine 5'-phosphate decarboxylase" evidence="9">
    <location>
        <begin position="35"/>
        <end position="262"/>
    </location>
</feature>